<sequence>MLVEFLHHPSFSQTSTCSCYHLIFILLLYSFTFSHQQHQQLCHRNDQQTLLRFSHSVSSSVGPLNWSSVSDCCSSWEGIRCDDKGRVVWLSLPWRGLTGNISVSFESLTSLSYFNVSHNSLSGFLPRGIFSSLNRLEIIDVSSNRFDGNLSASILLNGSFPSAIQVVDISSNQFHGKIEPAWFFSGSNLTNFNASNNGLSGQIPSSICTTSPMIITLDFSNNHFDGDIPVGLGRCTRLQVFRAGFNSLTGLLPDDIYSLQSLLELSVPANSIRGTIGEGMLNLTNLKVVELFSNQFSGMIPLDVGKLSNLEELHLHINNFSGSIPASLMNCTKLVKLILRVNSLQGNISTLDFSSLVQLQILDLGNNRFTGNLPESLFSCKSLMAVRVATNHLTGPISPNVVTLPSLTFLSLSNNTFTNVSNAIKIFAGCRSLTTLILSKNFYNEIMPSDKSFIGADEFKNLQVLAFGGCELKGKVPEWLVHIKSLEVLDLSFNKVTGTIPDWIGTLPNFFYLDLSNNLLTGGYPKQLNRLPALLSEKVAKKLNRSYLELPVFVAPNNASTQQYNQLANLPPAIYLKGNKISGNIPVEISQLQNLHILDLSENQFTGSIPPEFSNLINLEQLDLSQNNLTGEIPASLQSLNFLSKFNVSNNNLEGSIPTGGQFDTFTESSFLGNPGLCGRVLQHHPCSEQSIPGTARQSLHGKGLNKKLLLGVSLGVCLGFSCMFMILVYWIMSKRRILPGGDNDKLETEMNSGYSSSREVGKDTSLVMVFPSYTTEIKDLTILDILKATNNFNQENIIGCGGFGLVYKATLNNGAKLAIKKLSGDMCLIEREFKAEVEALSMAQHENLVSLLGYCVHDGLRLLMYSYMQNGSLDYWLHENPNGPSQLDWPLRLKIALGAGKGLAYMHQICEPHIVHRDIKSSNILLDENFEAHVADFGLSRLILPYATHVTTELVGTLGYIPPEYGQAWVATLRGDIYSFGVVMLELLTGKRPVEVSKSKASREIVVWVQQLKHEGKHEEIYDSVLRGKGYEQEMLQVLEVACKCVNQNPQVRPTINEVVDQLKNVRSYPQTPRSEQDCPVEMR</sequence>
<keyword evidence="13" id="KW-0418">Kinase</keyword>
<evidence type="ECO:0000256" key="18">
    <source>
        <dbReference type="ARBA" id="ARBA00023180"/>
    </source>
</evidence>
<keyword evidence="18" id="KW-0325">Glycoprotein</keyword>
<dbReference type="GO" id="GO:0004674">
    <property type="term" value="F:protein serine/threonine kinase activity"/>
    <property type="evidence" value="ECO:0007669"/>
    <property type="project" value="UniProtKB-KW"/>
</dbReference>
<dbReference type="InterPro" id="IPR001245">
    <property type="entry name" value="Ser-Thr/Tyr_kinase_cat_dom"/>
</dbReference>
<dbReference type="SMART" id="SM00369">
    <property type="entry name" value="LRR_TYP"/>
    <property type="match status" value="7"/>
</dbReference>
<dbReference type="Pfam" id="PF08263">
    <property type="entry name" value="LRRNT_2"/>
    <property type="match status" value="1"/>
</dbReference>
<dbReference type="Gene3D" id="3.80.10.10">
    <property type="entry name" value="Ribonuclease Inhibitor"/>
    <property type="match status" value="2"/>
</dbReference>
<keyword evidence="14 21" id="KW-0067">ATP-binding</keyword>
<evidence type="ECO:0000256" key="13">
    <source>
        <dbReference type="ARBA" id="ARBA00022777"/>
    </source>
</evidence>
<dbReference type="PROSITE" id="PS00108">
    <property type="entry name" value="PROTEIN_KINASE_ST"/>
    <property type="match status" value="1"/>
</dbReference>
<dbReference type="Gramene" id="AUR62001376-RA">
    <property type="protein sequence ID" value="AUR62001376-RA:cds"/>
    <property type="gene ID" value="AUR62001376"/>
</dbReference>
<dbReference type="PROSITE" id="PS00107">
    <property type="entry name" value="PROTEIN_KINASE_ATP"/>
    <property type="match status" value="1"/>
</dbReference>
<evidence type="ECO:0000259" key="23">
    <source>
        <dbReference type="PROSITE" id="PS50011"/>
    </source>
</evidence>
<dbReference type="PROSITE" id="PS50011">
    <property type="entry name" value="PROTEIN_KINASE_DOM"/>
    <property type="match status" value="1"/>
</dbReference>
<dbReference type="FunFam" id="3.80.10.10:FF:000213">
    <property type="entry name" value="Tyrosine-sulfated glycopeptide receptor 1"/>
    <property type="match status" value="1"/>
</dbReference>
<dbReference type="PRINTS" id="PR00019">
    <property type="entry name" value="LEURICHRPT"/>
</dbReference>
<keyword evidence="10" id="KW-0732">Signal</keyword>
<evidence type="ECO:0000256" key="20">
    <source>
        <dbReference type="ARBA" id="ARBA00048679"/>
    </source>
</evidence>
<evidence type="ECO:0000313" key="24">
    <source>
        <dbReference type="EnsemblPlants" id="AUR62001376-RA:cds"/>
    </source>
</evidence>
<keyword evidence="8" id="KW-0808">Transferase</keyword>
<evidence type="ECO:0000256" key="19">
    <source>
        <dbReference type="ARBA" id="ARBA00047899"/>
    </source>
</evidence>
<dbReference type="SUPFAM" id="SSF52058">
    <property type="entry name" value="L domain-like"/>
    <property type="match status" value="2"/>
</dbReference>
<evidence type="ECO:0000256" key="10">
    <source>
        <dbReference type="ARBA" id="ARBA00022729"/>
    </source>
</evidence>
<evidence type="ECO:0000256" key="11">
    <source>
        <dbReference type="ARBA" id="ARBA00022737"/>
    </source>
</evidence>
<feature type="domain" description="Protein kinase" evidence="23">
    <location>
        <begin position="793"/>
        <end position="1073"/>
    </location>
</feature>
<evidence type="ECO:0000256" key="4">
    <source>
        <dbReference type="ARBA" id="ARBA00012513"/>
    </source>
</evidence>
<dbReference type="OMA" id="GINFMHE"/>
<feature type="binding site" evidence="21">
    <location>
        <position position="822"/>
    </location>
    <ligand>
        <name>ATP</name>
        <dbReference type="ChEBI" id="CHEBI:30616"/>
    </ligand>
</feature>
<comment type="catalytic activity">
    <reaction evidence="20">
        <text>L-seryl-[protein] + ATP = O-phospho-L-seryl-[protein] + ADP + H(+)</text>
        <dbReference type="Rhea" id="RHEA:17989"/>
        <dbReference type="Rhea" id="RHEA-COMP:9863"/>
        <dbReference type="Rhea" id="RHEA-COMP:11604"/>
        <dbReference type="ChEBI" id="CHEBI:15378"/>
        <dbReference type="ChEBI" id="CHEBI:29999"/>
        <dbReference type="ChEBI" id="CHEBI:30616"/>
        <dbReference type="ChEBI" id="CHEBI:83421"/>
        <dbReference type="ChEBI" id="CHEBI:456216"/>
        <dbReference type="EC" id="2.7.11.1"/>
    </reaction>
</comment>
<keyword evidence="9 22" id="KW-0812">Transmembrane</keyword>
<keyword evidence="7" id="KW-0433">Leucine-rich repeat</keyword>
<dbReference type="PANTHER" id="PTHR48056">
    <property type="entry name" value="LRR RECEPTOR-LIKE SERINE/THREONINE-PROTEIN KINASE-RELATED"/>
    <property type="match status" value="1"/>
</dbReference>
<proteinExistence type="inferred from homology"/>
<dbReference type="KEGG" id="cqi:110687998"/>
<dbReference type="InterPro" id="IPR003591">
    <property type="entry name" value="Leu-rich_rpt_typical-subtyp"/>
</dbReference>
<dbReference type="EnsemblPlants" id="AUR62001376-RA">
    <property type="protein sequence ID" value="AUR62001376-RA:cds"/>
    <property type="gene ID" value="AUR62001376"/>
</dbReference>
<comment type="similarity">
    <text evidence="2">Belongs to the protein kinase superfamily. Ser/Thr protein kinase family.</text>
</comment>
<evidence type="ECO:0000256" key="22">
    <source>
        <dbReference type="SAM" id="Phobius"/>
    </source>
</evidence>
<organism evidence="24 25">
    <name type="scientific">Chenopodium quinoa</name>
    <name type="common">Quinoa</name>
    <dbReference type="NCBI Taxonomy" id="63459"/>
    <lineage>
        <taxon>Eukaryota</taxon>
        <taxon>Viridiplantae</taxon>
        <taxon>Streptophyta</taxon>
        <taxon>Embryophyta</taxon>
        <taxon>Tracheophyta</taxon>
        <taxon>Spermatophyta</taxon>
        <taxon>Magnoliopsida</taxon>
        <taxon>eudicotyledons</taxon>
        <taxon>Gunneridae</taxon>
        <taxon>Pentapetalae</taxon>
        <taxon>Caryophyllales</taxon>
        <taxon>Chenopodiaceae</taxon>
        <taxon>Chenopodioideae</taxon>
        <taxon>Atripliceae</taxon>
        <taxon>Chenopodium</taxon>
    </lineage>
</organism>
<evidence type="ECO:0000256" key="12">
    <source>
        <dbReference type="ARBA" id="ARBA00022741"/>
    </source>
</evidence>
<evidence type="ECO:0000256" key="17">
    <source>
        <dbReference type="ARBA" id="ARBA00023170"/>
    </source>
</evidence>
<dbReference type="InterPro" id="IPR050647">
    <property type="entry name" value="Plant_LRR-RLKs"/>
</dbReference>
<keyword evidence="5" id="KW-1003">Cell membrane</keyword>
<keyword evidence="17" id="KW-0675">Receptor</keyword>
<evidence type="ECO:0000256" key="2">
    <source>
        <dbReference type="ARBA" id="ARBA00008684"/>
    </source>
</evidence>
<keyword evidence="12 21" id="KW-0547">Nucleotide-binding</keyword>
<dbReference type="InterPro" id="IPR008271">
    <property type="entry name" value="Ser/Thr_kinase_AS"/>
</dbReference>
<dbReference type="AlphaFoldDB" id="A0A803KQS0"/>
<dbReference type="InterPro" id="IPR017441">
    <property type="entry name" value="Protein_kinase_ATP_BS"/>
</dbReference>
<dbReference type="SUPFAM" id="SSF56112">
    <property type="entry name" value="Protein kinase-like (PK-like)"/>
    <property type="match status" value="1"/>
</dbReference>
<dbReference type="OrthoDB" id="647974at2759"/>
<evidence type="ECO:0000256" key="16">
    <source>
        <dbReference type="ARBA" id="ARBA00023136"/>
    </source>
</evidence>
<keyword evidence="25" id="KW-1185">Reference proteome</keyword>
<keyword evidence="16 22" id="KW-0472">Membrane</keyword>
<dbReference type="Gene3D" id="3.30.200.20">
    <property type="entry name" value="Phosphorylase Kinase, domain 1"/>
    <property type="match status" value="1"/>
</dbReference>
<evidence type="ECO:0000256" key="5">
    <source>
        <dbReference type="ARBA" id="ARBA00022475"/>
    </source>
</evidence>
<comment type="similarity">
    <text evidence="3">Belongs to the RLP family.</text>
</comment>
<dbReference type="FunFam" id="3.80.10.10:FF:000041">
    <property type="entry name" value="LRR receptor-like serine/threonine-protein kinase ERECTA"/>
    <property type="match status" value="1"/>
</dbReference>
<dbReference type="Pfam" id="PF00560">
    <property type="entry name" value="LRR_1"/>
    <property type="match status" value="6"/>
</dbReference>
<dbReference type="InterPro" id="IPR001611">
    <property type="entry name" value="Leu-rich_rpt"/>
</dbReference>
<evidence type="ECO:0000256" key="6">
    <source>
        <dbReference type="ARBA" id="ARBA00022527"/>
    </source>
</evidence>
<evidence type="ECO:0000256" key="8">
    <source>
        <dbReference type="ARBA" id="ARBA00022679"/>
    </source>
</evidence>
<comment type="subcellular location">
    <subcellularLocation>
        <location evidence="1">Cell membrane</location>
    </subcellularLocation>
</comment>
<keyword evidence="11" id="KW-0677">Repeat</keyword>
<evidence type="ECO:0000256" key="1">
    <source>
        <dbReference type="ARBA" id="ARBA00004236"/>
    </source>
</evidence>
<evidence type="ECO:0000256" key="7">
    <source>
        <dbReference type="ARBA" id="ARBA00022614"/>
    </source>
</evidence>
<dbReference type="InterPro" id="IPR011009">
    <property type="entry name" value="Kinase-like_dom_sf"/>
</dbReference>
<dbReference type="RefSeq" id="XP_021720353.1">
    <property type="nucleotide sequence ID" value="XM_021864661.1"/>
</dbReference>
<dbReference type="Gene3D" id="1.10.510.10">
    <property type="entry name" value="Transferase(Phosphotransferase) domain 1"/>
    <property type="match status" value="1"/>
</dbReference>
<feature type="transmembrane region" description="Helical" evidence="22">
    <location>
        <begin position="709"/>
        <end position="733"/>
    </location>
</feature>
<evidence type="ECO:0000256" key="9">
    <source>
        <dbReference type="ARBA" id="ARBA00022692"/>
    </source>
</evidence>
<dbReference type="GO" id="GO:0005886">
    <property type="term" value="C:plasma membrane"/>
    <property type="evidence" value="ECO:0007669"/>
    <property type="project" value="UniProtKB-SubCell"/>
</dbReference>
<dbReference type="Pfam" id="PF07714">
    <property type="entry name" value="PK_Tyr_Ser-Thr"/>
    <property type="match status" value="1"/>
</dbReference>
<accession>A0A803KQS0</accession>
<dbReference type="FunFam" id="1.10.510.10:FF:000309">
    <property type="entry name" value="Leucine-rich repeat receptor-like protein kinase"/>
    <property type="match status" value="1"/>
</dbReference>
<dbReference type="PANTHER" id="PTHR48056:SF18">
    <property type="entry name" value="NON-SPECIFIC SERINE_THREONINE PROTEIN KINASE"/>
    <property type="match status" value="1"/>
</dbReference>
<gene>
    <name evidence="24" type="primary">LOC110687998</name>
</gene>
<reference evidence="24" key="2">
    <citation type="submission" date="2021-03" db="UniProtKB">
        <authorList>
            <consortium name="EnsemblPlants"/>
        </authorList>
    </citation>
    <scope>IDENTIFICATION</scope>
</reference>
<dbReference type="Proteomes" id="UP000596660">
    <property type="component" value="Unplaced"/>
</dbReference>
<dbReference type="PROSITE" id="PS51450">
    <property type="entry name" value="LRR"/>
    <property type="match status" value="1"/>
</dbReference>
<dbReference type="Pfam" id="PF13855">
    <property type="entry name" value="LRR_8"/>
    <property type="match status" value="1"/>
</dbReference>
<evidence type="ECO:0000256" key="15">
    <source>
        <dbReference type="ARBA" id="ARBA00022989"/>
    </source>
</evidence>
<comment type="catalytic activity">
    <reaction evidence="19">
        <text>L-threonyl-[protein] + ATP = O-phospho-L-threonyl-[protein] + ADP + H(+)</text>
        <dbReference type="Rhea" id="RHEA:46608"/>
        <dbReference type="Rhea" id="RHEA-COMP:11060"/>
        <dbReference type="Rhea" id="RHEA-COMP:11605"/>
        <dbReference type="ChEBI" id="CHEBI:15378"/>
        <dbReference type="ChEBI" id="CHEBI:30013"/>
        <dbReference type="ChEBI" id="CHEBI:30616"/>
        <dbReference type="ChEBI" id="CHEBI:61977"/>
        <dbReference type="ChEBI" id="CHEBI:456216"/>
        <dbReference type="EC" id="2.7.11.1"/>
    </reaction>
</comment>
<name>A0A803KQS0_CHEQI</name>
<evidence type="ECO:0000313" key="25">
    <source>
        <dbReference type="Proteomes" id="UP000596660"/>
    </source>
</evidence>
<dbReference type="GeneID" id="110687998"/>
<evidence type="ECO:0000256" key="3">
    <source>
        <dbReference type="ARBA" id="ARBA00009592"/>
    </source>
</evidence>
<evidence type="ECO:0000256" key="21">
    <source>
        <dbReference type="PROSITE-ProRule" id="PRU10141"/>
    </source>
</evidence>
<dbReference type="InterPro" id="IPR000719">
    <property type="entry name" value="Prot_kinase_dom"/>
</dbReference>
<evidence type="ECO:0000256" key="14">
    <source>
        <dbReference type="ARBA" id="ARBA00022840"/>
    </source>
</evidence>
<dbReference type="GO" id="GO:0033612">
    <property type="term" value="F:receptor serine/threonine kinase binding"/>
    <property type="evidence" value="ECO:0007669"/>
    <property type="project" value="TreeGrafter"/>
</dbReference>
<keyword evidence="6" id="KW-0723">Serine/threonine-protein kinase</keyword>
<dbReference type="InterPro" id="IPR032675">
    <property type="entry name" value="LRR_dom_sf"/>
</dbReference>
<dbReference type="EC" id="2.7.11.1" evidence="4"/>
<reference evidence="24" key="1">
    <citation type="journal article" date="2017" name="Nature">
        <title>The genome of Chenopodium quinoa.</title>
        <authorList>
            <person name="Jarvis D.E."/>
            <person name="Ho Y.S."/>
            <person name="Lightfoot D.J."/>
            <person name="Schmoeckel S.M."/>
            <person name="Li B."/>
            <person name="Borm T.J.A."/>
            <person name="Ohyanagi H."/>
            <person name="Mineta K."/>
            <person name="Michell C.T."/>
            <person name="Saber N."/>
            <person name="Kharbatia N.M."/>
            <person name="Rupper R.R."/>
            <person name="Sharp A.R."/>
            <person name="Dally N."/>
            <person name="Boughton B.A."/>
            <person name="Woo Y.H."/>
            <person name="Gao G."/>
            <person name="Schijlen E.G.W.M."/>
            <person name="Guo X."/>
            <person name="Momin A.A."/>
            <person name="Negrao S."/>
            <person name="Al-Babili S."/>
            <person name="Gehring C."/>
            <person name="Roessner U."/>
            <person name="Jung C."/>
            <person name="Murphy K."/>
            <person name="Arold S.T."/>
            <person name="Gojobori T."/>
            <person name="van der Linden C.G."/>
            <person name="van Loo E.N."/>
            <person name="Jellen E.N."/>
            <person name="Maughan P.J."/>
            <person name="Tester M."/>
        </authorList>
    </citation>
    <scope>NUCLEOTIDE SEQUENCE [LARGE SCALE GENOMIC DNA]</scope>
    <source>
        <strain evidence="24">cv. PI 614886</strain>
    </source>
</reference>
<protein>
    <recommendedName>
        <fullName evidence="4">non-specific serine/threonine protein kinase</fullName>
        <ecNumber evidence="4">2.7.11.1</ecNumber>
    </recommendedName>
</protein>
<keyword evidence="15 22" id="KW-1133">Transmembrane helix</keyword>
<dbReference type="InterPro" id="IPR013210">
    <property type="entry name" value="LRR_N_plant-typ"/>
</dbReference>
<dbReference type="SMART" id="SM00220">
    <property type="entry name" value="S_TKc"/>
    <property type="match status" value="1"/>
</dbReference>
<dbReference type="GO" id="GO:0005524">
    <property type="term" value="F:ATP binding"/>
    <property type="evidence" value="ECO:0007669"/>
    <property type="project" value="UniProtKB-UniRule"/>
</dbReference>